<proteinExistence type="predicted"/>
<dbReference type="InterPro" id="IPR011701">
    <property type="entry name" value="MFS"/>
</dbReference>
<keyword evidence="4 6" id="KW-1133">Transmembrane helix</keyword>
<dbReference type="OrthoDB" id="4528313at2"/>
<feature type="transmembrane region" description="Helical" evidence="6">
    <location>
        <begin position="386"/>
        <end position="408"/>
    </location>
</feature>
<dbReference type="RefSeq" id="WP_106186407.1">
    <property type="nucleotide sequence ID" value="NZ_PVTF01000002.1"/>
</dbReference>
<dbReference type="GO" id="GO:0005886">
    <property type="term" value="C:plasma membrane"/>
    <property type="evidence" value="ECO:0007669"/>
    <property type="project" value="UniProtKB-SubCell"/>
</dbReference>
<feature type="transmembrane region" description="Helical" evidence="6">
    <location>
        <begin position="295"/>
        <end position="314"/>
    </location>
</feature>
<evidence type="ECO:0000313" key="7">
    <source>
        <dbReference type="EMBL" id="PRY44823.1"/>
    </source>
</evidence>
<dbReference type="Proteomes" id="UP000239494">
    <property type="component" value="Unassembled WGS sequence"/>
</dbReference>
<feature type="transmembrane region" description="Helical" evidence="6">
    <location>
        <begin position="185"/>
        <end position="204"/>
    </location>
</feature>
<evidence type="ECO:0000256" key="6">
    <source>
        <dbReference type="SAM" id="Phobius"/>
    </source>
</evidence>
<feature type="transmembrane region" description="Helical" evidence="6">
    <location>
        <begin position="320"/>
        <end position="340"/>
    </location>
</feature>
<feature type="transmembrane region" description="Helical" evidence="6">
    <location>
        <begin position="266"/>
        <end position="288"/>
    </location>
</feature>
<keyword evidence="8" id="KW-1185">Reference proteome</keyword>
<protein>
    <submittedName>
        <fullName evidence="7">Putative MFS family arabinose efflux permease</fullName>
    </submittedName>
</protein>
<evidence type="ECO:0000256" key="3">
    <source>
        <dbReference type="ARBA" id="ARBA00022692"/>
    </source>
</evidence>
<feature type="transmembrane region" description="Helical" evidence="6">
    <location>
        <begin position="234"/>
        <end position="254"/>
    </location>
</feature>
<comment type="subcellular location">
    <subcellularLocation>
        <location evidence="1">Cell membrane</location>
        <topology evidence="1">Multi-pass membrane protein</topology>
    </subcellularLocation>
</comment>
<dbReference type="CDD" id="cd06173">
    <property type="entry name" value="MFS_MefA_like"/>
    <property type="match status" value="1"/>
</dbReference>
<dbReference type="GO" id="GO:0022857">
    <property type="term" value="F:transmembrane transporter activity"/>
    <property type="evidence" value="ECO:0007669"/>
    <property type="project" value="InterPro"/>
</dbReference>
<dbReference type="Gene3D" id="1.20.1250.20">
    <property type="entry name" value="MFS general substrate transporter like domains"/>
    <property type="match status" value="1"/>
</dbReference>
<comment type="caution">
    <text evidence="7">The sequence shown here is derived from an EMBL/GenBank/DDBJ whole genome shotgun (WGS) entry which is preliminary data.</text>
</comment>
<organism evidence="7 8">
    <name type="scientific">Umezawaea tangerina</name>
    <dbReference type="NCBI Taxonomy" id="84725"/>
    <lineage>
        <taxon>Bacteria</taxon>
        <taxon>Bacillati</taxon>
        <taxon>Actinomycetota</taxon>
        <taxon>Actinomycetes</taxon>
        <taxon>Pseudonocardiales</taxon>
        <taxon>Pseudonocardiaceae</taxon>
        <taxon>Umezawaea</taxon>
    </lineage>
</organism>
<dbReference type="PANTHER" id="PTHR23513">
    <property type="entry name" value="INTEGRAL MEMBRANE EFFLUX PROTEIN-RELATED"/>
    <property type="match status" value="1"/>
</dbReference>
<keyword evidence="3 6" id="KW-0812">Transmembrane</keyword>
<evidence type="ECO:0000313" key="8">
    <source>
        <dbReference type="Proteomes" id="UP000239494"/>
    </source>
</evidence>
<feature type="transmembrane region" description="Helical" evidence="6">
    <location>
        <begin position="62"/>
        <end position="84"/>
    </location>
</feature>
<dbReference type="PRINTS" id="PR01988">
    <property type="entry name" value="EXPORTERBACE"/>
</dbReference>
<gene>
    <name evidence="7" type="ORF">CLV43_102388</name>
</gene>
<evidence type="ECO:0000256" key="5">
    <source>
        <dbReference type="ARBA" id="ARBA00023136"/>
    </source>
</evidence>
<keyword evidence="5 6" id="KW-0472">Membrane</keyword>
<dbReference type="InterPro" id="IPR022324">
    <property type="entry name" value="Bacilysin_exporter_BacE_put"/>
</dbReference>
<dbReference type="AlphaFoldDB" id="A0A2T0TGS1"/>
<evidence type="ECO:0000256" key="2">
    <source>
        <dbReference type="ARBA" id="ARBA00022475"/>
    </source>
</evidence>
<evidence type="ECO:0000256" key="1">
    <source>
        <dbReference type="ARBA" id="ARBA00004651"/>
    </source>
</evidence>
<dbReference type="EMBL" id="PVTF01000002">
    <property type="protein sequence ID" value="PRY44823.1"/>
    <property type="molecule type" value="Genomic_DNA"/>
</dbReference>
<dbReference type="SUPFAM" id="SSF103473">
    <property type="entry name" value="MFS general substrate transporter"/>
    <property type="match status" value="1"/>
</dbReference>
<keyword evidence="2" id="KW-1003">Cell membrane</keyword>
<sequence length="437" mass="45264">MEDRPEARSGARRALARTLSPFSLRAFRILWTGHAVSAAGGGMTRIALVFSVLAVGGTVTDIGLVMAGQVGAQVVFTLVGGVWGDRLRRELVMLTSDVIRAAVQAVLAVLLLTGQAHVWHLAAGAVVFGSAQAFFGPASSGLMAEIVPPDQLQRANALMSSCYSFFNVVSPALAGLAIALVGPGLVLAIDAVTFVVSAVFLGMLRLAPRTVEVTGSFWADLREGWSELAARKWLCLNLVAHMFQNLAVVAYFVLGPVIADQSLGGPSAWGFIAASMAVGAITGGVVALRVEPSRPLLAGNLAFALTALPLLALAVPMPLVVVAVAAFVSGVGGMFLDALWRASMQQLIPGPVLSRVESYDWLISTVAAPIGLALVGPLAIRTGNTSTLVLAAALIIVPLGLTALVPGIRAVRRLSDGRIVGPGQETRPALEPQPVAD</sequence>
<dbReference type="PANTHER" id="PTHR23513:SF11">
    <property type="entry name" value="STAPHYLOFERRIN A TRANSPORTER"/>
    <property type="match status" value="1"/>
</dbReference>
<name>A0A2T0TGS1_9PSEU</name>
<accession>A0A2T0TGS1</accession>
<feature type="transmembrane region" description="Helical" evidence="6">
    <location>
        <begin position="29"/>
        <end position="56"/>
    </location>
</feature>
<dbReference type="Pfam" id="PF07690">
    <property type="entry name" value="MFS_1"/>
    <property type="match status" value="1"/>
</dbReference>
<feature type="transmembrane region" description="Helical" evidence="6">
    <location>
        <begin position="361"/>
        <end position="380"/>
    </location>
</feature>
<reference evidence="7 8" key="1">
    <citation type="submission" date="2018-03" db="EMBL/GenBank/DDBJ databases">
        <title>Genomic Encyclopedia of Archaeal and Bacterial Type Strains, Phase II (KMG-II): from individual species to whole genera.</title>
        <authorList>
            <person name="Goeker M."/>
        </authorList>
    </citation>
    <scope>NUCLEOTIDE SEQUENCE [LARGE SCALE GENOMIC DNA]</scope>
    <source>
        <strain evidence="7 8">DSM 44720</strain>
    </source>
</reference>
<dbReference type="InterPro" id="IPR036259">
    <property type="entry name" value="MFS_trans_sf"/>
</dbReference>
<evidence type="ECO:0000256" key="4">
    <source>
        <dbReference type="ARBA" id="ARBA00022989"/>
    </source>
</evidence>